<protein>
    <submittedName>
        <fullName evidence="1">Uncharacterized protein</fullName>
    </submittedName>
</protein>
<name>A0AAE9BYT9_9CAUD</name>
<organism evidence="1 2">
    <name type="scientific">Haloarcula tailed virus 2</name>
    <dbReference type="NCBI Taxonomy" id="2877989"/>
    <lineage>
        <taxon>Viruses</taxon>
        <taxon>Duplodnaviria</taxon>
        <taxon>Heunggongvirae</taxon>
        <taxon>Uroviricota</taxon>
        <taxon>Caudoviricetes</taxon>
        <taxon>Thumleimavirales</taxon>
        <taxon>Soleiviridae</taxon>
        <taxon>Eilatmyovirus</taxon>
        <taxon>Eilatmyovirus salis</taxon>
        <taxon>Eilatmyovirus HATV2</taxon>
    </lineage>
</organism>
<evidence type="ECO:0000313" key="2">
    <source>
        <dbReference type="Proteomes" id="UP000827814"/>
    </source>
</evidence>
<keyword evidence="2" id="KW-1185">Reference proteome</keyword>
<proteinExistence type="predicted"/>
<dbReference type="Proteomes" id="UP000827814">
    <property type="component" value="Segment"/>
</dbReference>
<dbReference type="EMBL" id="MZ334525">
    <property type="protein sequence ID" value="UBF23259.1"/>
    <property type="molecule type" value="Genomic_DNA"/>
</dbReference>
<accession>A0AAE9BYT9</accession>
<evidence type="ECO:0000313" key="1">
    <source>
        <dbReference type="EMBL" id="UBF23259.1"/>
    </source>
</evidence>
<sequence length="235" mass="26588">MSTTMMQRIKKFLGIAESSETTYPTGMSKQNSEIRSAFKAMKGYPEADEKRDYYNVDLKDLTKRGEAVIHAESMSGYNLDTVVDDLSNREQYKLSSILGAFDLRDRYEAGDLLRDTAGIDQIGSGCYRTVYEIGDYVIKCGSPRANEQEVVGWKKADKHQDILCPVTAHARTYDWIIMPKAEVPEDRHDRKRLVSKVTDELDLRGVHIPDIHVKNVAWLDGKAVVIDYGEGTSWA</sequence>
<reference evidence="1" key="1">
    <citation type="submission" date="2021-05" db="EMBL/GenBank/DDBJ databases">
        <title>Diversity, taxonomy and evolution of archaeal viruses of the class Caudoviricetes.</title>
        <authorList>
            <person name="Liu Y."/>
            <person name="Demina T.A."/>
            <person name="Roux S."/>
            <person name="Aiewsakun P."/>
            <person name="Kazlauskas D."/>
            <person name="Simmonds P."/>
            <person name="Prangishvili D."/>
            <person name="Oksanen H.M."/>
            <person name="Krupovic M."/>
        </authorList>
    </citation>
    <scope>NUCLEOTIDE SEQUENCE</scope>
    <source>
        <strain evidence="1">HATV-2/44</strain>
    </source>
</reference>
<gene>
    <name evidence="1" type="ORF">HATV-2_gp108</name>
</gene>